<keyword evidence="5" id="KW-0482">Metalloprotease</keyword>
<evidence type="ECO:0000313" key="13">
    <source>
        <dbReference type="Proteomes" id="UP001497497"/>
    </source>
</evidence>
<feature type="binding site" evidence="8">
    <location>
        <position position="443"/>
    </location>
    <ligand>
        <name>Zn(2+)</name>
        <dbReference type="ChEBI" id="CHEBI:29105"/>
        <note>catalytic</note>
    </ligand>
</feature>
<name>A0AAV2IET7_LYMST</name>
<dbReference type="GO" id="GO:0006509">
    <property type="term" value="P:membrane protein ectodomain proteolysis"/>
    <property type="evidence" value="ECO:0007669"/>
    <property type="project" value="TreeGrafter"/>
</dbReference>
<dbReference type="PROSITE" id="PS50215">
    <property type="entry name" value="ADAM_MEPRO"/>
    <property type="match status" value="1"/>
</dbReference>
<feature type="region of interest" description="Disordered" evidence="9">
    <location>
        <begin position="219"/>
        <end position="242"/>
    </location>
</feature>
<keyword evidence="7" id="KW-0325">Glycoprotein</keyword>
<keyword evidence="4 8" id="KW-0862">Zinc</keyword>
<evidence type="ECO:0000259" key="11">
    <source>
        <dbReference type="PROSITE" id="PS50215"/>
    </source>
</evidence>
<dbReference type="GO" id="GO:0046872">
    <property type="term" value="F:metal ion binding"/>
    <property type="evidence" value="ECO:0007669"/>
    <property type="project" value="UniProtKB-KW"/>
</dbReference>
<feature type="compositionally biased region" description="Low complexity" evidence="9">
    <location>
        <begin position="157"/>
        <end position="176"/>
    </location>
</feature>
<keyword evidence="10" id="KW-0732">Signal</keyword>
<feature type="chain" id="PRO_5044010627" description="Peptidase M12B domain-containing protein" evidence="10">
    <location>
        <begin position="31"/>
        <end position="833"/>
    </location>
</feature>
<evidence type="ECO:0000256" key="8">
    <source>
        <dbReference type="PROSITE-ProRule" id="PRU00276"/>
    </source>
</evidence>
<dbReference type="Pfam" id="PF13688">
    <property type="entry name" value="Reprolysin_5"/>
    <property type="match status" value="1"/>
</dbReference>
<keyword evidence="6" id="KW-1015">Disulfide bond</keyword>
<dbReference type="SMART" id="SM00608">
    <property type="entry name" value="ACR"/>
    <property type="match status" value="1"/>
</dbReference>
<reference evidence="12 13" key="1">
    <citation type="submission" date="2024-04" db="EMBL/GenBank/DDBJ databases">
        <authorList>
            <consortium name="Genoscope - CEA"/>
            <person name="William W."/>
        </authorList>
    </citation>
    <scope>NUCLEOTIDE SEQUENCE [LARGE SCALE GENOMIC DNA]</scope>
</reference>
<evidence type="ECO:0000256" key="3">
    <source>
        <dbReference type="ARBA" id="ARBA00022801"/>
    </source>
</evidence>
<sequence>MTRRTSSTSCVLNLVTCLALHLLWLVAVSSIEVKVDYTSNDQQGNAMPDDINVTVSTGTNTTAILRLSRVPHINLDFPLYTLNHDGTGTIVKQREKRATKKMTAFYQEKATGAVFQITRKENRRNKTDLFKLKGAFKISGKSFFLKSEKRRKRNFQTTASSTTSRSTSKASSPSMSDTEDEIYSLEVQRVQRPTIHDFMEAPPEVIVSRKTLTMSNALNVSDLDSQDQDTKNDTTSSTAKPEADQIIALSSEQSPIQLVSDGSSAKPDLFAKLIRRRRAITPIAVDVAAVVDYSVYLKFLTEAGNDRTAALQNIREYFAFIFNGVDQRYQSININTGFHVYLSQVFVAETGSTSPLADTSHPNNFIDANEALEAFENFVAQRAKDVVTSYDHAMLFTAYNLTDGTNTNIAGFAYVSTLCRTDGSSVSVIEEMNDYESIIIAAHELGHSLSAQHDGDDNYCSSSDRYIMAAVTGTAETASTVYHPWQFSTCSVESFKSYLNQQLLTSRGVICLDGHPPMDNTIPDVSGRLLGQEIPPDQQCQATHGPDSRVCRGVQKIGSDVCHALYCLDTGDYLCYPKAALDGTTCGNLKICRSGQCVSDPQAPTADESCVFGDQPGIVWQGMTCPQFVNYFKGVCYNAQNQKICCKSCRDAYSTLRGCEYGDRFTNCTTQFCSQLPVDCCGTCNNGVPFTTKPTTAVTVTYAPRLPTQNPDPGDDVCRNRELSCYFLKDDAVTQCYDSVFNRKCCQFCQQHLTKIPGCEYGDRSPQLCRDRSVCSWNAYLCCQFCIPPSTTGYPSIVTTDESGESGAASGCSFGPHTISLILLVVCSMCLAY</sequence>
<evidence type="ECO:0000256" key="5">
    <source>
        <dbReference type="ARBA" id="ARBA00023049"/>
    </source>
</evidence>
<comment type="caution">
    <text evidence="12">The sequence shown here is derived from an EMBL/GenBank/DDBJ whole genome shotgun (WGS) entry which is preliminary data.</text>
</comment>
<dbReference type="SUPFAM" id="SSF55486">
    <property type="entry name" value="Metalloproteases ('zincins'), catalytic domain"/>
    <property type="match status" value="1"/>
</dbReference>
<feature type="active site" evidence="8">
    <location>
        <position position="444"/>
    </location>
</feature>
<dbReference type="InterPro" id="IPR041645">
    <property type="entry name" value="ADAMTS_CR_2"/>
</dbReference>
<evidence type="ECO:0000313" key="12">
    <source>
        <dbReference type="EMBL" id="CAL1545370.1"/>
    </source>
</evidence>
<gene>
    <name evidence="12" type="ORF">GSLYS_00018853001</name>
</gene>
<feature type="region of interest" description="Disordered" evidence="9">
    <location>
        <begin position="149"/>
        <end position="181"/>
    </location>
</feature>
<proteinExistence type="predicted"/>
<feature type="signal peptide" evidence="10">
    <location>
        <begin position="1"/>
        <end position="30"/>
    </location>
</feature>
<dbReference type="Gene3D" id="3.40.1620.60">
    <property type="match status" value="1"/>
</dbReference>
<organism evidence="12 13">
    <name type="scientific">Lymnaea stagnalis</name>
    <name type="common">Great pond snail</name>
    <name type="synonym">Helix stagnalis</name>
    <dbReference type="NCBI Taxonomy" id="6523"/>
    <lineage>
        <taxon>Eukaryota</taxon>
        <taxon>Metazoa</taxon>
        <taxon>Spiralia</taxon>
        <taxon>Lophotrochozoa</taxon>
        <taxon>Mollusca</taxon>
        <taxon>Gastropoda</taxon>
        <taxon>Heterobranchia</taxon>
        <taxon>Euthyneura</taxon>
        <taxon>Panpulmonata</taxon>
        <taxon>Hygrophila</taxon>
        <taxon>Lymnaeoidea</taxon>
        <taxon>Lymnaeidae</taxon>
        <taxon>Lymnaea</taxon>
    </lineage>
</organism>
<dbReference type="PANTHER" id="PTHR11905">
    <property type="entry name" value="ADAM A DISINTEGRIN AND METALLOPROTEASE DOMAIN"/>
    <property type="match status" value="1"/>
</dbReference>
<dbReference type="Proteomes" id="UP001497497">
    <property type="component" value="Unassembled WGS sequence"/>
</dbReference>
<evidence type="ECO:0000256" key="6">
    <source>
        <dbReference type="ARBA" id="ARBA00023157"/>
    </source>
</evidence>
<protein>
    <recommendedName>
        <fullName evidence="11">Peptidase M12B domain-containing protein</fullName>
    </recommendedName>
</protein>
<keyword evidence="1" id="KW-0645">Protease</keyword>
<feature type="domain" description="Peptidase M12B" evidence="11">
    <location>
        <begin position="283"/>
        <end position="502"/>
    </location>
</feature>
<dbReference type="Pfam" id="PF17771">
    <property type="entry name" value="ADAMTS_CR_2"/>
    <property type="match status" value="1"/>
</dbReference>
<comment type="caution">
    <text evidence="8">Lacks conserved residue(s) required for the propagation of feature annotation.</text>
</comment>
<feature type="binding site" evidence="8">
    <location>
        <position position="453"/>
    </location>
    <ligand>
        <name>Zn(2+)</name>
        <dbReference type="ChEBI" id="CHEBI:29105"/>
        <note>catalytic</note>
    </ligand>
</feature>
<evidence type="ECO:0000256" key="1">
    <source>
        <dbReference type="ARBA" id="ARBA00022670"/>
    </source>
</evidence>
<dbReference type="EMBL" id="CAXITT010000703">
    <property type="protein sequence ID" value="CAL1545370.1"/>
    <property type="molecule type" value="Genomic_DNA"/>
</dbReference>
<keyword evidence="2 8" id="KW-0479">Metal-binding</keyword>
<evidence type="ECO:0000256" key="2">
    <source>
        <dbReference type="ARBA" id="ARBA00022723"/>
    </source>
</evidence>
<keyword evidence="3" id="KW-0378">Hydrolase</keyword>
<dbReference type="InterPro" id="IPR001590">
    <property type="entry name" value="Peptidase_M12B"/>
</dbReference>
<dbReference type="InterPro" id="IPR006586">
    <property type="entry name" value="ADAM_Cys-rich"/>
</dbReference>
<dbReference type="GO" id="GO:0004222">
    <property type="term" value="F:metalloendopeptidase activity"/>
    <property type="evidence" value="ECO:0007669"/>
    <property type="project" value="InterPro"/>
</dbReference>
<evidence type="ECO:0000256" key="10">
    <source>
        <dbReference type="SAM" id="SignalP"/>
    </source>
</evidence>
<evidence type="ECO:0000256" key="4">
    <source>
        <dbReference type="ARBA" id="ARBA00022833"/>
    </source>
</evidence>
<dbReference type="Gene3D" id="3.40.390.10">
    <property type="entry name" value="Collagenase (Catalytic Domain)"/>
    <property type="match status" value="1"/>
</dbReference>
<keyword evidence="13" id="KW-1185">Reference proteome</keyword>
<accession>A0AAV2IET7</accession>
<evidence type="ECO:0000256" key="9">
    <source>
        <dbReference type="SAM" id="MobiDB-lite"/>
    </source>
</evidence>
<dbReference type="InterPro" id="IPR024079">
    <property type="entry name" value="MetalloPept_cat_dom_sf"/>
</dbReference>
<dbReference type="AlphaFoldDB" id="A0AAV2IET7"/>
<feature type="binding site" evidence="8">
    <location>
        <position position="447"/>
    </location>
    <ligand>
        <name>Zn(2+)</name>
        <dbReference type="ChEBI" id="CHEBI:29105"/>
        <note>catalytic</note>
    </ligand>
</feature>
<dbReference type="PANTHER" id="PTHR11905:SF159">
    <property type="entry name" value="ADAM METALLOPROTEASE"/>
    <property type="match status" value="1"/>
</dbReference>
<evidence type="ECO:0000256" key="7">
    <source>
        <dbReference type="ARBA" id="ARBA00023180"/>
    </source>
</evidence>